<accession>A0AAD3SVQ7</accession>
<evidence type="ECO:0000256" key="3">
    <source>
        <dbReference type="ARBA" id="ARBA00012391"/>
    </source>
</evidence>
<evidence type="ECO:0000256" key="9">
    <source>
        <dbReference type="ARBA" id="ARBA00022840"/>
    </source>
</evidence>
<evidence type="ECO:0000313" key="15">
    <source>
        <dbReference type="EMBL" id="GMH18010.1"/>
    </source>
</evidence>
<dbReference type="Pfam" id="PF01747">
    <property type="entry name" value="ATP-sulfurylase"/>
    <property type="match status" value="1"/>
</dbReference>
<feature type="domain" description="Sulphate adenylyltransferase catalytic" evidence="13">
    <location>
        <begin position="237"/>
        <end position="459"/>
    </location>
</feature>
<dbReference type="InterPro" id="IPR024951">
    <property type="entry name" value="Sulfurylase_cat_dom"/>
</dbReference>
<dbReference type="CDD" id="cd00517">
    <property type="entry name" value="ATPS"/>
    <property type="match status" value="1"/>
</dbReference>
<dbReference type="AlphaFoldDB" id="A0AAD3SVQ7"/>
<gene>
    <name evidence="15" type="ORF">Nepgr_019851</name>
</gene>
<dbReference type="SUPFAM" id="SSF52374">
    <property type="entry name" value="Nucleotidylyl transferase"/>
    <property type="match status" value="1"/>
</dbReference>
<keyword evidence="8" id="KW-0547">Nucleotide-binding</keyword>
<keyword evidence="6" id="KW-0808">Transferase</keyword>
<dbReference type="PANTHER" id="PTHR11055:SF37">
    <property type="entry name" value="ATP SULFURYLASE 2"/>
    <property type="match status" value="1"/>
</dbReference>
<dbReference type="SUPFAM" id="SSF88697">
    <property type="entry name" value="PUA domain-like"/>
    <property type="match status" value="1"/>
</dbReference>
<sequence>MSLTIRLHITTTNAGNRQVIREISNNKTAVLPRSIKIHENPLSSLVYRRKMLKNITTKVIKSSLIEPDGGSLVDLVVPENERASKISEAGSLPKVMVTKIDLEWVHVLSEGWASPLRGFMRENEYLRSLHFNCLRLEDGSFVNMSLPIVLAIDDETKERIGSSPDVGLVKTNGDLIGILRRVEIYKHNKEERVARTWGTTVPGLPYVEEVITPAGNWLIGGDLEVLKEMKYEDGLDHYRLSPRQLRREFDRRGADAVFAFQLRNPVHNGHALLMNDTRRRLLEMGYKNPVLLLHPLGGFTKPDDVPLDVRMEQHSKVLEDGILNPETTVVAIFPSPMHYAGPTEVQWHAKARINAGANFYIVGRDPAGMGHPTEKRDLYDPDHGKKVLSMAPGLEKLNILPFRVAAYDTSAKKMAFFDPSRARDFLFISGTKMRNYARNGDNPPDGFMCPGGWQVLVKYYESLQAEDSKQQSAVLSV</sequence>
<keyword evidence="7" id="KW-0548">Nucleotidyltransferase</keyword>
<dbReference type="FunFam" id="3.10.400.10:FF:000002">
    <property type="entry name" value="ATP sulfurylase 2"/>
    <property type="match status" value="1"/>
</dbReference>
<dbReference type="PANTHER" id="PTHR11055">
    <property type="entry name" value="BIFUNCTIONAL 3'-PHOSPHOADENOSINE 5'-PHOSPHOSULFATE SYNTHASE"/>
    <property type="match status" value="1"/>
</dbReference>
<dbReference type="Pfam" id="PF14306">
    <property type="entry name" value="PUA_2"/>
    <property type="match status" value="1"/>
</dbReference>
<evidence type="ECO:0000256" key="11">
    <source>
        <dbReference type="ARBA" id="ARBA00037980"/>
    </source>
</evidence>
<keyword evidence="16" id="KW-1185">Reference proteome</keyword>
<proteinExistence type="inferred from homology"/>
<evidence type="ECO:0000256" key="2">
    <source>
        <dbReference type="ARBA" id="ARBA00005048"/>
    </source>
</evidence>
<comment type="similarity">
    <text evidence="11">Belongs to the sulfate adenylyltransferase family.</text>
</comment>
<keyword evidence="4" id="KW-0150">Chloroplast</keyword>
<dbReference type="InterPro" id="IPR002650">
    <property type="entry name" value="Sulphate_adenylyltransferase"/>
</dbReference>
<dbReference type="Proteomes" id="UP001279734">
    <property type="component" value="Unassembled WGS sequence"/>
</dbReference>
<dbReference type="InterPro" id="IPR015947">
    <property type="entry name" value="PUA-like_sf"/>
</dbReference>
<dbReference type="Gene3D" id="3.10.400.10">
    <property type="entry name" value="Sulfate adenylyltransferase"/>
    <property type="match status" value="1"/>
</dbReference>
<evidence type="ECO:0000256" key="6">
    <source>
        <dbReference type="ARBA" id="ARBA00022679"/>
    </source>
</evidence>
<comment type="catalytic activity">
    <reaction evidence="12">
        <text>sulfate + ATP + H(+) = adenosine 5'-phosphosulfate + diphosphate</text>
        <dbReference type="Rhea" id="RHEA:18133"/>
        <dbReference type="ChEBI" id="CHEBI:15378"/>
        <dbReference type="ChEBI" id="CHEBI:16189"/>
        <dbReference type="ChEBI" id="CHEBI:30616"/>
        <dbReference type="ChEBI" id="CHEBI:33019"/>
        <dbReference type="ChEBI" id="CHEBI:58243"/>
        <dbReference type="EC" id="2.7.7.4"/>
    </reaction>
</comment>
<evidence type="ECO:0000256" key="1">
    <source>
        <dbReference type="ARBA" id="ARBA00004229"/>
    </source>
</evidence>
<reference evidence="15" key="1">
    <citation type="submission" date="2023-05" db="EMBL/GenBank/DDBJ databases">
        <title>Nepenthes gracilis genome sequencing.</title>
        <authorList>
            <person name="Fukushima K."/>
        </authorList>
    </citation>
    <scope>NUCLEOTIDE SEQUENCE</scope>
    <source>
        <strain evidence="15">SING2019-196</strain>
    </source>
</reference>
<dbReference type="NCBIfam" id="TIGR00339">
    <property type="entry name" value="sopT"/>
    <property type="match status" value="1"/>
</dbReference>
<evidence type="ECO:0000256" key="5">
    <source>
        <dbReference type="ARBA" id="ARBA00022640"/>
    </source>
</evidence>
<dbReference type="GO" id="GO:0000103">
    <property type="term" value="P:sulfate assimilation"/>
    <property type="evidence" value="ECO:0007669"/>
    <property type="project" value="InterPro"/>
</dbReference>
<dbReference type="GO" id="GO:0005524">
    <property type="term" value="F:ATP binding"/>
    <property type="evidence" value="ECO:0007669"/>
    <property type="project" value="UniProtKB-KW"/>
</dbReference>
<evidence type="ECO:0000256" key="7">
    <source>
        <dbReference type="ARBA" id="ARBA00022695"/>
    </source>
</evidence>
<evidence type="ECO:0000256" key="12">
    <source>
        <dbReference type="ARBA" id="ARBA00049370"/>
    </source>
</evidence>
<evidence type="ECO:0000259" key="13">
    <source>
        <dbReference type="Pfam" id="PF01747"/>
    </source>
</evidence>
<comment type="caution">
    <text evidence="15">The sequence shown here is derived from an EMBL/GenBank/DDBJ whole genome shotgun (WGS) entry which is preliminary data.</text>
</comment>
<feature type="domain" description="ATP-sulfurylase PUA-like" evidence="14">
    <location>
        <begin position="65"/>
        <end position="227"/>
    </location>
</feature>
<evidence type="ECO:0000313" key="16">
    <source>
        <dbReference type="Proteomes" id="UP001279734"/>
    </source>
</evidence>
<comment type="subcellular location">
    <subcellularLocation>
        <location evidence="1">Plastid</location>
        <location evidence="1">Chloroplast</location>
    </subcellularLocation>
</comment>
<comment type="pathway">
    <text evidence="2">Sulfur metabolism; hydrogen sulfide biosynthesis; sulfite from sulfate: step 1/3.</text>
</comment>
<dbReference type="InterPro" id="IPR025980">
    <property type="entry name" value="ATP-Sase_PUA-like_dom"/>
</dbReference>
<evidence type="ECO:0000259" key="14">
    <source>
        <dbReference type="Pfam" id="PF14306"/>
    </source>
</evidence>
<dbReference type="InterPro" id="IPR014729">
    <property type="entry name" value="Rossmann-like_a/b/a_fold"/>
</dbReference>
<organism evidence="15 16">
    <name type="scientific">Nepenthes gracilis</name>
    <name type="common">Slender pitcher plant</name>
    <dbReference type="NCBI Taxonomy" id="150966"/>
    <lineage>
        <taxon>Eukaryota</taxon>
        <taxon>Viridiplantae</taxon>
        <taxon>Streptophyta</taxon>
        <taxon>Embryophyta</taxon>
        <taxon>Tracheophyta</taxon>
        <taxon>Spermatophyta</taxon>
        <taxon>Magnoliopsida</taxon>
        <taxon>eudicotyledons</taxon>
        <taxon>Gunneridae</taxon>
        <taxon>Pentapetalae</taxon>
        <taxon>Caryophyllales</taxon>
        <taxon>Nepenthaceae</taxon>
        <taxon>Nepenthes</taxon>
    </lineage>
</organism>
<dbReference type="Gene3D" id="3.40.50.620">
    <property type="entry name" value="HUPs"/>
    <property type="match status" value="1"/>
</dbReference>
<protein>
    <recommendedName>
        <fullName evidence="3">sulfate adenylyltransferase</fullName>
        <ecNumber evidence="3">2.7.7.4</ecNumber>
    </recommendedName>
</protein>
<keyword evidence="5" id="KW-0934">Plastid</keyword>
<evidence type="ECO:0000256" key="8">
    <source>
        <dbReference type="ARBA" id="ARBA00022741"/>
    </source>
</evidence>
<keyword evidence="10" id="KW-0809">Transit peptide</keyword>
<dbReference type="EMBL" id="BSYO01000018">
    <property type="protein sequence ID" value="GMH18010.1"/>
    <property type="molecule type" value="Genomic_DNA"/>
</dbReference>
<evidence type="ECO:0000256" key="4">
    <source>
        <dbReference type="ARBA" id="ARBA00022528"/>
    </source>
</evidence>
<dbReference type="GO" id="GO:0004781">
    <property type="term" value="F:sulfate adenylyltransferase (ATP) activity"/>
    <property type="evidence" value="ECO:0007669"/>
    <property type="project" value="UniProtKB-EC"/>
</dbReference>
<evidence type="ECO:0000256" key="10">
    <source>
        <dbReference type="ARBA" id="ARBA00022946"/>
    </source>
</evidence>
<dbReference type="GO" id="GO:0004020">
    <property type="term" value="F:adenylylsulfate kinase activity"/>
    <property type="evidence" value="ECO:0007669"/>
    <property type="project" value="TreeGrafter"/>
</dbReference>
<keyword evidence="9" id="KW-0067">ATP-binding</keyword>
<dbReference type="GO" id="GO:0009507">
    <property type="term" value="C:chloroplast"/>
    <property type="evidence" value="ECO:0007669"/>
    <property type="project" value="UniProtKB-SubCell"/>
</dbReference>
<dbReference type="FunFam" id="3.40.50.620:FF:000006">
    <property type="entry name" value="bifunctional 3'-phosphoadenosine 5'-phosphosulfate synthase 1"/>
    <property type="match status" value="1"/>
</dbReference>
<dbReference type="EC" id="2.7.7.4" evidence="3"/>
<name>A0AAD3SVQ7_NEPGR</name>